<feature type="region of interest" description="Disordered" evidence="4">
    <location>
        <begin position="213"/>
        <end position="254"/>
    </location>
</feature>
<dbReference type="PANTHER" id="PTHR12302:SF3">
    <property type="entry name" value="SERINE_THREONINE-PROTEIN KINASE 31"/>
    <property type="match status" value="1"/>
</dbReference>
<dbReference type="PROSITE" id="PS50830">
    <property type="entry name" value="TNASE_3"/>
    <property type="match status" value="1"/>
</dbReference>
<dbReference type="PROSITE" id="PS51257">
    <property type="entry name" value="PROKAR_LIPOPROTEIN"/>
    <property type="match status" value="1"/>
</dbReference>
<dbReference type="Gene3D" id="2.40.50.90">
    <property type="match status" value="1"/>
</dbReference>
<dbReference type="CDD" id="cd00175">
    <property type="entry name" value="SNc"/>
    <property type="match status" value="1"/>
</dbReference>
<feature type="compositionally biased region" description="Polar residues" evidence="4">
    <location>
        <begin position="28"/>
        <end position="43"/>
    </location>
</feature>
<feature type="signal peptide" evidence="5">
    <location>
        <begin position="1"/>
        <end position="28"/>
    </location>
</feature>
<evidence type="ECO:0000256" key="3">
    <source>
        <dbReference type="ARBA" id="ARBA00022801"/>
    </source>
</evidence>
<evidence type="ECO:0000259" key="6">
    <source>
        <dbReference type="PROSITE" id="PS50830"/>
    </source>
</evidence>
<feature type="compositionally biased region" description="Polar residues" evidence="4">
    <location>
        <begin position="52"/>
        <end position="68"/>
    </location>
</feature>
<dbReference type="RefSeq" id="WP_248253988.1">
    <property type="nucleotide sequence ID" value="NZ_JAIWJX010000002.1"/>
</dbReference>
<gene>
    <name evidence="7" type="ORF">LCY76_19440</name>
</gene>
<reference evidence="7" key="1">
    <citation type="submission" date="2021-09" db="EMBL/GenBank/DDBJ databases">
        <title>Genome analysis of Fictibacillus sp. KIGAM418 isolated from marine sediment.</title>
        <authorList>
            <person name="Seo M.-J."/>
            <person name="Cho E.-S."/>
            <person name="Hwang C.Y."/>
        </authorList>
    </citation>
    <scope>NUCLEOTIDE SEQUENCE</scope>
    <source>
        <strain evidence="7">KIGAM418</strain>
    </source>
</reference>
<organism evidence="7 8">
    <name type="scientific">Fictibacillus marinisediminis</name>
    <dbReference type="NCBI Taxonomy" id="2878389"/>
    <lineage>
        <taxon>Bacteria</taxon>
        <taxon>Bacillati</taxon>
        <taxon>Bacillota</taxon>
        <taxon>Bacilli</taxon>
        <taxon>Bacillales</taxon>
        <taxon>Fictibacillaceae</taxon>
        <taxon>Fictibacillus</taxon>
    </lineage>
</organism>
<dbReference type="GO" id="GO:0016787">
    <property type="term" value="F:hydrolase activity"/>
    <property type="evidence" value="ECO:0007669"/>
    <property type="project" value="UniProtKB-KW"/>
</dbReference>
<dbReference type="Pfam" id="PF00565">
    <property type="entry name" value="SNase"/>
    <property type="match status" value="1"/>
</dbReference>
<keyword evidence="8" id="KW-1185">Reference proteome</keyword>
<proteinExistence type="predicted"/>
<feature type="chain" id="PRO_5040824906" evidence="5">
    <location>
        <begin position="29"/>
        <end position="291"/>
    </location>
</feature>
<dbReference type="SMART" id="SM00318">
    <property type="entry name" value="SNc"/>
    <property type="match status" value="1"/>
</dbReference>
<dbReference type="InterPro" id="IPR002071">
    <property type="entry name" value="Thermonucl_AS"/>
</dbReference>
<keyword evidence="1" id="KW-0540">Nuclease</keyword>
<evidence type="ECO:0000256" key="4">
    <source>
        <dbReference type="SAM" id="MobiDB-lite"/>
    </source>
</evidence>
<keyword evidence="2" id="KW-0255">Endonuclease</keyword>
<dbReference type="Proteomes" id="UP001139011">
    <property type="component" value="Unassembled WGS sequence"/>
</dbReference>
<accession>A0A9X2BFG4</accession>
<dbReference type="AlphaFoldDB" id="A0A9X2BFG4"/>
<dbReference type="SUPFAM" id="SSF50199">
    <property type="entry name" value="Staphylococcal nuclease"/>
    <property type="match status" value="1"/>
</dbReference>
<feature type="compositionally biased region" description="Low complexity" evidence="4">
    <location>
        <begin position="215"/>
        <end position="232"/>
    </location>
</feature>
<protein>
    <submittedName>
        <fullName evidence="7">Thermonuclease family protein</fullName>
    </submittedName>
</protein>
<sequence>MREKRRKSLTSLIVLLLTALLITGCAQAPSTGQTSTDPGQKTDSPAAKQEDSSSNDVKITPSRDQTSAVKGMPATVTYVVDGDTLDVKFKNGKTERIRMLLIDTPETKHPRLGVQPFGPESSKFTKTQLTGKKVGVELDVSERDKYGRLLAYIWIGKQNFNQLLLEKGLARVAYVYPPNTKYVDQFRATQEKAQKAGVGIWSIENYAQQDGFHANSKTSTSNGTVSGGSQTNKQNTQVKTPEKPKGSCNIKGNQSRIYHMPGGQYYDRTKAEVMFCSEAEAQKAGYRKSQR</sequence>
<comment type="caution">
    <text evidence="7">The sequence shown here is derived from an EMBL/GenBank/DDBJ whole genome shotgun (WGS) entry which is preliminary data.</text>
</comment>
<dbReference type="EMBL" id="JAIWJX010000002">
    <property type="protein sequence ID" value="MCK6258745.1"/>
    <property type="molecule type" value="Genomic_DNA"/>
</dbReference>
<dbReference type="InterPro" id="IPR035437">
    <property type="entry name" value="SNase_OB-fold_sf"/>
</dbReference>
<evidence type="ECO:0000313" key="7">
    <source>
        <dbReference type="EMBL" id="MCK6258745.1"/>
    </source>
</evidence>
<dbReference type="PROSITE" id="PS01123">
    <property type="entry name" value="TNASE_1"/>
    <property type="match status" value="1"/>
</dbReference>
<evidence type="ECO:0000313" key="8">
    <source>
        <dbReference type="Proteomes" id="UP001139011"/>
    </source>
</evidence>
<name>A0A9X2BFG4_9BACL</name>
<feature type="domain" description="TNase-like" evidence="6">
    <location>
        <begin position="70"/>
        <end position="203"/>
    </location>
</feature>
<dbReference type="InterPro" id="IPR016071">
    <property type="entry name" value="Staphylococal_nuclease_OB-fold"/>
</dbReference>
<dbReference type="PANTHER" id="PTHR12302">
    <property type="entry name" value="EBNA2 BINDING PROTEIN P100"/>
    <property type="match status" value="1"/>
</dbReference>
<keyword evidence="3" id="KW-0378">Hydrolase</keyword>
<evidence type="ECO:0000256" key="5">
    <source>
        <dbReference type="SAM" id="SignalP"/>
    </source>
</evidence>
<keyword evidence="5" id="KW-0732">Signal</keyword>
<dbReference type="GO" id="GO:0004519">
    <property type="term" value="F:endonuclease activity"/>
    <property type="evidence" value="ECO:0007669"/>
    <property type="project" value="UniProtKB-KW"/>
</dbReference>
<evidence type="ECO:0000256" key="2">
    <source>
        <dbReference type="ARBA" id="ARBA00022759"/>
    </source>
</evidence>
<dbReference type="PROSITE" id="PS01284">
    <property type="entry name" value="TNASE_2"/>
    <property type="match status" value="1"/>
</dbReference>
<dbReference type="GO" id="GO:0003676">
    <property type="term" value="F:nucleic acid binding"/>
    <property type="evidence" value="ECO:0007669"/>
    <property type="project" value="InterPro"/>
</dbReference>
<feature type="region of interest" description="Disordered" evidence="4">
    <location>
        <begin position="28"/>
        <end position="68"/>
    </location>
</feature>
<evidence type="ECO:0000256" key="1">
    <source>
        <dbReference type="ARBA" id="ARBA00022722"/>
    </source>
</evidence>